<dbReference type="EMBL" id="AP011177">
    <property type="protein sequence ID" value="BAJ02819.1"/>
    <property type="molecule type" value="Genomic_DNA"/>
</dbReference>
<dbReference type="HOGENOM" id="CLU_1453483_0_0_6"/>
<evidence type="ECO:0000313" key="3">
    <source>
        <dbReference type="Proteomes" id="UP000002350"/>
    </source>
</evidence>
<organism evidence="2 3">
    <name type="scientific">Shewanella violacea (strain JCM 10179 / CIP 106290 / LMG 19151 / DSS12)</name>
    <dbReference type="NCBI Taxonomy" id="637905"/>
    <lineage>
        <taxon>Bacteria</taxon>
        <taxon>Pseudomonadati</taxon>
        <taxon>Pseudomonadota</taxon>
        <taxon>Gammaproteobacteria</taxon>
        <taxon>Alteromonadales</taxon>
        <taxon>Shewanellaceae</taxon>
        <taxon>Shewanella</taxon>
    </lineage>
</organism>
<gene>
    <name evidence="2" type="ordered locus">SVI_2848</name>
</gene>
<dbReference type="Proteomes" id="UP000002350">
    <property type="component" value="Chromosome"/>
</dbReference>
<keyword evidence="3" id="KW-1185">Reference proteome</keyword>
<feature type="signal peptide" evidence="1">
    <location>
        <begin position="1"/>
        <end position="26"/>
    </location>
</feature>
<dbReference type="RefSeq" id="WP_013052118.1">
    <property type="nucleotide sequence ID" value="NC_014012.1"/>
</dbReference>
<accession>D4ZMC0</accession>
<name>D4ZMC0_SHEVD</name>
<dbReference type="KEGG" id="svo:SVI_2848"/>
<protein>
    <submittedName>
        <fullName evidence="2">Uncharacterized protein</fullName>
    </submittedName>
</protein>
<dbReference type="STRING" id="637905.SVI_2848"/>
<proteinExistence type="predicted"/>
<evidence type="ECO:0000313" key="2">
    <source>
        <dbReference type="EMBL" id="BAJ02819.1"/>
    </source>
</evidence>
<dbReference type="AlphaFoldDB" id="D4ZMC0"/>
<keyword evidence="1" id="KW-0732">Signal</keyword>
<reference evidence="3" key="1">
    <citation type="journal article" date="2010" name="Mol. Biosyst.">
        <title>Complete genome sequence and comparative analysis of Shewanella violacea, a psychrophilic and piezophilic bacterium from deep sea floor sediments.</title>
        <authorList>
            <person name="Aono E."/>
            <person name="Baba T."/>
            <person name="Ara T."/>
            <person name="Nishi T."/>
            <person name="Nakamichi T."/>
            <person name="Inamoto E."/>
            <person name="Toyonaga H."/>
            <person name="Hasegawa M."/>
            <person name="Takai Y."/>
            <person name="Okumura Y."/>
            <person name="Baba M."/>
            <person name="Tomita M."/>
            <person name="Kato C."/>
            <person name="Oshima T."/>
            <person name="Nakasone K."/>
            <person name="Mori H."/>
        </authorList>
    </citation>
    <scope>NUCLEOTIDE SEQUENCE [LARGE SCALE GENOMIC DNA]</scope>
    <source>
        <strain evidence="3">JCM 10179 / CIP 106290 / LMG 19151 / DSS12</strain>
    </source>
</reference>
<feature type="chain" id="PRO_5003068838" evidence="1">
    <location>
        <begin position="27"/>
        <end position="186"/>
    </location>
</feature>
<sequence>MKTFTRNGLSAALLITTMAATFGASAATTDEAQASLLWRGVVQVNVSTTDMILTGLNSATEISSGFLNNVTSHATFGSTPIIVEAHSYDTTDPKNPQVGGLMAKDSVNWEILGGDIYAPGTTVSLAEVPKSMEFFVGGVSKPQNATFTDATNALSITVSNATPITDEIDTNTDIQVKAIILASTVV</sequence>
<evidence type="ECO:0000256" key="1">
    <source>
        <dbReference type="SAM" id="SignalP"/>
    </source>
</evidence>